<gene>
    <name evidence="2" type="ORF">NWE54_03490</name>
</gene>
<sequence length="172" mass="18524">MRLIWGMSFVTACLSGPALAQQGSAYSAGLRVAQGRGYANADCYARVFAKHAVIVENAAGKRSWFATSTPAYNAEQRSRCGIDRLQDIAARREAQRFAAPGAPRIRGAIHGVGMRVAAERGYGGSEANCFARVYAVYASPQPASRGQVKYAIDGRSAHAYTQELFQRCGISR</sequence>
<organism evidence="2">
    <name type="scientific">Bosea sp. NBC_00436</name>
    <dbReference type="NCBI Taxonomy" id="2969620"/>
    <lineage>
        <taxon>Bacteria</taxon>
        <taxon>Pseudomonadati</taxon>
        <taxon>Pseudomonadota</taxon>
        <taxon>Alphaproteobacteria</taxon>
        <taxon>Hyphomicrobiales</taxon>
        <taxon>Boseaceae</taxon>
        <taxon>Bosea</taxon>
    </lineage>
</organism>
<dbReference type="AlphaFoldDB" id="A0A9E8CSW9"/>
<protein>
    <submittedName>
        <fullName evidence="2">Uncharacterized protein</fullName>
    </submittedName>
</protein>
<feature type="signal peptide" evidence="1">
    <location>
        <begin position="1"/>
        <end position="20"/>
    </location>
</feature>
<keyword evidence="1" id="KW-0732">Signal</keyword>
<evidence type="ECO:0000313" key="2">
    <source>
        <dbReference type="EMBL" id="UZF87866.1"/>
    </source>
</evidence>
<feature type="chain" id="PRO_5039022110" evidence="1">
    <location>
        <begin position="21"/>
        <end position="172"/>
    </location>
</feature>
<dbReference type="EMBL" id="CP102774">
    <property type="protein sequence ID" value="UZF87866.1"/>
    <property type="molecule type" value="Genomic_DNA"/>
</dbReference>
<accession>A0A9E8CSW9</accession>
<reference evidence="2" key="1">
    <citation type="submission" date="2022-08" db="EMBL/GenBank/DDBJ databases">
        <title>Complete Genome Sequences of 2 Bosea sp. soil isolates.</title>
        <authorList>
            <person name="Alvarez Arevalo M."/>
            <person name="Sterndorff E.B."/>
            <person name="Faurdal D."/>
            <person name="Joergensen T.S."/>
            <person name="Weber T."/>
        </authorList>
    </citation>
    <scope>NUCLEOTIDE SEQUENCE</scope>
    <source>
        <strain evidence="2">NBC_00436</strain>
    </source>
</reference>
<name>A0A9E8CSW9_9HYPH</name>
<proteinExistence type="predicted"/>
<evidence type="ECO:0000256" key="1">
    <source>
        <dbReference type="SAM" id="SignalP"/>
    </source>
</evidence>